<dbReference type="Gene3D" id="6.10.140.140">
    <property type="match status" value="1"/>
</dbReference>
<dbReference type="Ensembl" id="ENSPTET00000010445.1">
    <property type="protein sequence ID" value="ENSPTEP00000006813.1"/>
    <property type="gene ID" value="ENSPTEG00000007795.1"/>
</dbReference>
<dbReference type="GO" id="GO:0000978">
    <property type="term" value="F:RNA polymerase II cis-regulatory region sequence-specific DNA binding"/>
    <property type="evidence" value="ECO:0007669"/>
    <property type="project" value="TreeGrafter"/>
</dbReference>
<dbReference type="InterPro" id="IPR036236">
    <property type="entry name" value="Znf_C2H2_sf"/>
</dbReference>
<dbReference type="Pfam" id="PF01352">
    <property type="entry name" value="KRAB"/>
    <property type="match status" value="1"/>
</dbReference>
<evidence type="ECO:0000313" key="16">
    <source>
        <dbReference type="Proteomes" id="UP000694416"/>
    </source>
</evidence>
<dbReference type="SUPFAM" id="SSF109640">
    <property type="entry name" value="KRAB domain (Kruppel-associated box)"/>
    <property type="match status" value="1"/>
</dbReference>
<evidence type="ECO:0000256" key="10">
    <source>
        <dbReference type="ARBA" id="ARBA00023242"/>
    </source>
</evidence>
<dbReference type="GO" id="GO:0006357">
    <property type="term" value="P:regulation of transcription by RNA polymerase II"/>
    <property type="evidence" value="ECO:0007669"/>
    <property type="project" value="TreeGrafter"/>
</dbReference>
<sequence>MYFITCSNTKHRDFVLSFVCGPHWYSWSQICQARELQIRAGLTIFFFLLQLSLTPRIPPLVKDQAVEAMFPPARGKELLSFEDVAMYFTREEWGHLDWGQKDLYRDVMLENYRNMVLLGFQFPKPEVICQLENWDEQWILDLPRAGSRKASGSACPGSEARHKMKKLTPKQKFSEDLESYKVSVVMQESAEKLSEKLHKCKEFVDSCRLTFPTSGDEYSRGFLQNLNLIQDENVQTRWKQGRYDEDDKPLNQRSFLLGHEQILTRAKSYECSECGKVIRRKAWFDQHQRIHFLENPFECKVCGQAFRQRSALTVHKQCHLQNKPYRCHDCGKCFRQLAYLVEHKRIHTKEKPYKCSECEKTFSQNSTLIRHQVIHSGEKRHKCLECGKAFGRHSTLLCHQQIHSKPNTHKCSECGQSFGRNVDLIQHQRIHTKEEFFQCGECGKTFSFKRNLFRHQVIHTGSQPYQCVICGKSFKWHTSFIKHQGTHKGQIST</sequence>
<feature type="domain" description="C2H2-type" evidence="12">
    <location>
        <begin position="353"/>
        <end position="380"/>
    </location>
</feature>
<keyword evidence="10" id="KW-0539">Nucleus</keyword>
<dbReference type="Pfam" id="PF00096">
    <property type="entry name" value="zf-C2H2"/>
    <property type="match status" value="7"/>
</dbReference>
<dbReference type="FunFam" id="3.30.160.60:FF:000355">
    <property type="entry name" value="zinc finger and SCAN domain-containing protein 20 isoform X1"/>
    <property type="match status" value="3"/>
</dbReference>
<dbReference type="PROSITE" id="PS50805">
    <property type="entry name" value="KRAB"/>
    <property type="match status" value="1"/>
</dbReference>
<evidence type="ECO:0000256" key="2">
    <source>
        <dbReference type="ARBA" id="ARBA00006991"/>
    </source>
</evidence>
<dbReference type="Proteomes" id="UP000694416">
    <property type="component" value="Unplaced"/>
</dbReference>
<dbReference type="GO" id="GO:0008270">
    <property type="term" value="F:zinc ion binding"/>
    <property type="evidence" value="ECO:0007669"/>
    <property type="project" value="UniProtKB-KW"/>
</dbReference>
<keyword evidence="6" id="KW-0862">Zinc</keyword>
<evidence type="ECO:0000313" key="15">
    <source>
        <dbReference type="Ensembl" id="ENSPTEP00000007051.1"/>
    </source>
</evidence>
<keyword evidence="16" id="KW-1185">Reference proteome</keyword>
<comment type="similarity">
    <text evidence="2">Belongs to the krueppel C2H2-type zinc-finger protein family.</text>
</comment>
<evidence type="ECO:0000256" key="6">
    <source>
        <dbReference type="ARBA" id="ARBA00022833"/>
    </source>
</evidence>
<dbReference type="InterPro" id="IPR036051">
    <property type="entry name" value="KRAB_dom_sf"/>
</dbReference>
<keyword evidence="7" id="KW-0805">Transcription regulation</keyword>
<keyword evidence="4" id="KW-0677">Repeat</keyword>
<dbReference type="FunFam" id="3.30.160.60:FF:003144">
    <property type="entry name" value="Zinc finger protein 789"/>
    <property type="match status" value="1"/>
</dbReference>
<feature type="domain" description="C2H2-type" evidence="12">
    <location>
        <begin position="269"/>
        <end position="296"/>
    </location>
</feature>
<protein>
    <submittedName>
        <fullName evidence="14">Zinc finger protein 789</fullName>
    </submittedName>
</protein>
<dbReference type="FunFam" id="3.30.160.60:FF:000681">
    <property type="entry name" value="zinc finger protein 205 isoform X1"/>
    <property type="match status" value="1"/>
</dbReference>
<feature type="domain" description="KRAB" evidence="13">
    <location>
        <begin position="79"/>
        <end position="150"/>
    </location>
</feature>
<dbReference type="FunFam" id="3.30.160.60:FF:003195">
    <property type="entry name" value="Zinc finger protein 789"/>
    <property type="match status" value="1"/>
</dbReference>
<evidence type="ECO:0000256" key="11">
    <source>
        <dbReference type="PROSITE-ProRule" id="PRU00042"/>
    </source>
</evidence>
<dbReference type="Gene3D" id="3.30.160.60">
    <property type="entry name" value="Classic Zinc Finger"/>
    <property type="match status" value="8"/>
</dbReference>
<evidence type="ECO:0000259" key="12">
    <source>
        <dbReference type="PROSITE" id="PS50157"/>
    </source>
</evidence>
<dbReference type="KEGG" id="pteh:113224696"/>
<evidence type="ECO:0000313" key="14">
    <source>
        <dbReference type="Ensembl" id="ENSPTEP00000006813.1"/>
    </source>
</evidence>
<evidence type="ECO:0000256" key="4">
    <source>
        <dbReference type="ARBA" id="ARBA00022737"/>
    </source>
</evidence>
<feature type="domain" description="C2H2-type" evidence="12">
    <location>
        <begin position="465"/>
        <end position="492"/>
    </location>
</feature>
<dbReference type="RefSeq" id="XP_026309586.1">
    <property type="nucleotide sequence ID" value="XM_026453801.2"/>
</dbReference>
<keyword evidence="8" id="KW-0238">DNA-binding</keyword>
<evidence type="ECO:0000256" key="5">
    <source>
        <dbReference type="ARBA" id="ARBA00022771"/>
    </source>
</evidence>
<feature type="domain" description="C2H2-type" evidence="12">
    <location>
        <begin position="325"/>
        <end position="352"/>
    </location>
</feature>
<organism evidence="14 16">
    <name type="scientific">Piliocolobus tephrosceles</name>
    <name type="common">Ugandan red Colobus</name>
    <dbReference type="NCBI Taxonomy" id="591936"/>
    <lineage>
        <taxon>Eukaryota</taxon>
        <taxon>Metazoa</taxon>
        <taxon>Chordata</taxon>
        <taxon>Craniata</taxon>
        <taxon>Vertebrata</taxon>
        <taxon>Euteleostomi</taxon>
        <taxon>Mammalia</taxon>
        <taxon>Eutheria</taxon>
        <taxon>Euarchontoglires</taxon>
        <taxon>Primates</taxon>
        <taxon>Haplorrhini</taxon>
        <taxon>Catarrhini</taxon>
        <taxon>Cercopithecidae</taxon>
        <taxon>Colobinae</taxon>
        <taxon>Piliocolobus</taxon>
    </lineage>
</organism>
<dbReference type="GO" id="GO:0005634">
    <property type="term" value="C:nucleus"/>
    <property type="evidence" value="ECO:0007669"/>
    <property type="project" value="UniProtKB-SubCell"/>
</dbReference>
<comment type="subcellular location">
    <subcellularLocation>
        <location evidence="1">Nucleus</location>
    </subcellularLocation>
</comment>
<evidence type="ECO:0000259" key="13">
    <source>
        <dbReference type="PROSITE" id="PS50805"/>
    </source>
</evidence>
<dbReference type="AlphaFoldDB" id="A0A8C9GQ21"/>
<evidence type="ECO:0000256" key="1">
    <source>
        <dbReference type="ARBA" id="ARBA00004123"/>
    </source>
</evidence>
<dbReference type="FunFam" id="3.30.160.60:FF:002090">
    <property type="entry name" value="Zinc finger protein 473"/>
    <property type="match status" value="1"/>
</dbReference>
<dbReference type="PANTHER" id="PTHR24404:SF114">
    <property type="entry name" value="KLUMPFUSS, ISOFORM B-RELATED"/>
    <property type="match status" value="1"/>
</dbReference>
<evidence type="ECO:0000256" key="7">
    <source>
        <dbReference type="ARBA" id="ARBA00023015"/>
    </source>
</evidence>
<keyword evidence="9" id="KW-0804">Transcription</keyword>
<dbReference type="PANTHER" id="PTHR24404">
    <property type="entry name" value="ZINC FINGER PROTEIN"/>
    <property type="match status" value="1"/>
</dbReference>
<dbReference type="GeneID" id="113224696"/>
<dbReference type="PROSITE" id="PS50157">
    <property type="entry name" value="ZINC_FINGER_C2H2_2"/>
    <property type="match status" value="8"/>
</dbReference>
<dbReference type="Ensembl" id="ENSPTET00000010801.1">
    <property type="protein sequence ID" value="ENSPTEP00000007051.1"/>
    <property type="gene ID" value="ENSPTEG00000008058.1"/>
</dbReference>
<dbReference type="SMART" id="SM00355">
    <property type="entry name" value="ZnF_C2H2"/>
    <property type="match status" value="8"/>
</dbReference>
<feature type="domain" description="C2H2-type" evidence="12">
    <location>
        <begin position="409"/>
        <end position="436"/>
    </location>
</feature>
<dbReference type="InterPro" id="IPR001909">
    <property type="entry name" value="KRAB"/>
</dbReference>
<dbReference type="InterPro" id="IPR013087">
    <property type="entry name" value="Znf_C2H2_type"/>
</dbReference>
<feature type="domain" description="C2H2-type" evidence="12">
    <location>
        <begin position="437"/>
        <end position="464"/>
    </location>
</feature>
<feature type="domain" description="C2H2-type" evidence="12">
    <location>
        <begin position="297"/>
        <end position="324"/>
    </location>
</feature>
<dbReference type="CDD" id="cd07765">
    <property type="entry name" value="KRAB_A-box"/>
    <property type="match status" value="1"/>
</dbReference>
<dbReference type="PROSITE" id="PS00028">
    <property type="entry name" value="ZINC_FINGER_C2H2_1"/>
    <property type="match status" value="8"/>
</dbReference>
<keyword evidence="5 11" id="KW-0863">Zinc-finger</keyword>
<accession>A0A8C9GQ21</accession>
<dbReference type="InterPro" id="IPR050589">
    <property type="entry name" value="Ikaros_C2H2-ZF"/>
</dbReference>
<dbReference type="GO" id="GO:0003700">
    <property type="term" value="F:DNA-binding transcription factor activity"/>
    <property type="evidence" value="ECO:0007669"/>
    <property type="project" value="TreeGrafter"/>
</dbReference>
<dbReference type="SUPFAM" id="SSF57667">
    <property type="entry name" value="beta-beta-alpha zinc fingers"/>
    <property type="match status" value="5"/>
</dbReference>
<reference evidence="14" key="1">
    <citation type="submission" date="2025-05" db="UniProtKB">
        <authorList>
            <consortium name="Ensembl"/>
        </authorList>
    </citation>
    <scope>IDENTIFICATION</scope>
</reference>
<dbReference type="FunFam" id="3.30.160.60:FF:001498">
    <property type="entry name" value="Zinc finger protein 404"/>
    <property type="match status" value="1"/>
</dbReference>
<dbReference type="SMART" id="SM00349">
    <property type="entry name" value="KRAB"/>
    <property type="match status" value="1"/>
</dbReference>
<gene>
    <name evidence="14" type="primary">LOC113224696</name>
    <name evidence="15" type="synonym">LOC113219479</name>
</gene>
<feature type="domain" description="C2H2-type" evidence="12">
    <location>
        <begin position="381"/>
        <end position="408"/>
    </location>
</feature>
<keyword evidence="3" id="KW-0479">Metal-binding</keyword>
<evidence type="ECO:0000256" key="9">
    <source>
        <dbReference type="ARBA" id="ARBA00023163"/>
    </source>
</evidence>
<name>A0A8C9GQ21_9PRIM</name>
<proteinExistence type="inferred from homology"/>
<evidence type="ECO:0000256" key="3">
    <source>
        <dbReference type="ARBA" id="ARBA00022723"/>
    </source>
</evidence>
<evidence type="ECO:0000256" key="8">
    <source>
        <dbReference type="ARBA" id="ARBA00023125"/>
    </source>
</evidence>